<evidence type="ECO:0000256" key="3">
    <source>
        <dbReference type="ARBA" id="ARBA00022692"/>
    </source>
</evidence>
<dbReference type="EMBL" id="BSUO01000001">
    <property type="protein sequence ID" value="GMA39253.1"/>
    <property type="molecule type" value="Genomic_DNA"/>
</dbReference>
<reference evidence="10" key="1">
    <citation type="journal article" date="2019" name="Int. J. Syst. Evol. Microbiol.">
        <title>The Global Catalogue of Microorganisms (GCM) 10K type strain sequencing project: providing services to taxonomists for standard genome sequencing and annotation.</title>
        <authorList>
            <consortium name="The Broad Institute Genomics Platform"/>
            <consortium name="The Broad Institute Genome Sequencing Center for Infectious Disease"/>
            <person name="Wu L."/>
            <person name="Ma J."/>
        </authorList>
    </citation>
    <scope>NUCLEOTIDE SEQUENCE [LARGE SCALE GENOMIC DNA]</scope>
    <source>
        <strain evidence="10">NBRC 113072</strain>
    </source>
</reference>
<proteinExistence type="predicted"/>
<evidence type="ECO:0000256" key="4">
    <source>
        <dbReference type="ARBA" id="ARBA00022989"/>
    </source>
</evidence>
<protein>
    <recommendedName>
        <fullName evidence="11">Competence protein ComEC</fullName>
    </recommendedName>
</protein>
<keyword evidence="4 6" id="KW-1133">Transmembrane helix</keyword>
<dbReference type="Pfam" id="PF00753">
    <property type="entry name" value="Lactamase_B"/>
    <property type="match status" value="1"/>
</dbReference>
<dbReference type="PANTHER" id="PTHR30619">
    <property type="entry name" value="DNA INTERNALIZATION/COMPETENCE PROTEIN COMEC/REC2"/>
    <property type="match status" value="1"/>
</dbReference>
<feature type="transmembrane region" description="Helical" evidence="6">
    <location>
        <begin position="50"/>
        <end position="70"/>
    </location>
</feature>
<dbReference type="SUPFAM" id="SSF56281">
    <property type="entry name" value="Metallo-hydrolase/oxidoreductase"/>
    <property type="match status" value="1"/>
</dbReference>
<dbReference type="InterPro" id="IPR036866">
    <property type="entry name" value="RibonucZ/Hydroxyglut_hydro"/>
</dbReference>
<comment type="caution">
    <text evidence="9">The sequence shown here is derived from an EMBL/GenBank/DDBJ whole genome shotgun (WGS) entry which is preliminary data.</text>
</comment>
<gene>
    <name evidence="9" type="ORF">GCM10025883_12980</name>
</gene>
<evidence type="ECO:0000313" key="9">
    <source>
        <dbReference type="EMBL" id="GMA39253.1"/>
    </source>
</evidence>
<accession>A0ABQ6IPS2</accession>
<keyword evidence="3 6" id="KW-0812">Transmembrane</keyword>
<evidence type="ECO:0000256" key="6">
    <source>
        <dbReference type="SAM" id="Phobius"/>
    </source>
</evidence>
<dbReference type="Gene3D" id="3.60.15.10">
    <property type="entry name" value="Ribonuclease Z/Hydroxyacylglutathione hydrolase-like"/>
    <property type="match status" value="1"/>
</dbReference>
<sequence length="407" mass="42230">MRSRGRVAPGEISIVGVLANALAAPLVVPVTVVGTLVAVLGVAWPAAAGLVAWVAAIPAWGVALVARWAERAPLRAIPWPDTAVGAFSLALLTLAVVMCGPALCRACGRRPRAAMLVVLLLVAAILPASCVRMRTGFPGPDPAIVMCDIGQGDAIVLMSGPGRAVVVDTGPDPDLLDRCLDFLRISVVDAVVLTHFDTDHSGGLSGVDRGREVGDLVVSVASLAEVPPQVRRWWTEHGRPVHSGIRGDRFTWGRVSALVRWPRSATAPSPNAGSLVLDVTVAGATTPQDDIRALLLADIDEEAGAAVRTDLRAHPAAADPTRSDPFDIVKVAHHGSADHDPKLLTTVLAPVALVSVGADNTYGHPAPSLLGSVGKAGSVLYRTDRDGAVAVRKDGGQVLVLRQNRAG</sequence>
<feature type="transmembrane region" description="Helical" evidence="6">
    <location>
        <begin position="115"/>
        <end position="131"/>
    </location>
</feature>
<organism evidence="9 10">
    <name type="scientific">Mobilicoccus caccae</name>
    <dbReference type="NCBI Taxonomy" id="1859295"/>
    <lineage>
        <taxon>Bacteria</taxon>
        <taxon>Bacillati</taxon>
        <taxon>Actinomycetota</taxon>
        <taxon>Actinomycetes</taxon>
        <taxon>Micrococcales</taxon>
        <taxon>Dermatophilaceae</taxon>
        <taxon>Mobilicoccus</taxon>
    </lineage>
</organism>
<name>A0ABQ6IPS2_9MICO</name>
<evidence type="ECO:0000313" key="10">
    <source>
        <dbReference type="Proteomes" id="UP001157126"/>
    </source>
</evidence>
<dbReference type="InterPro" id="IPR052159">
    <property type="entry name" value="Competence_DNA_uptake"/>
</dbReference>
<feature type="transmembrane region" description="Helical" evidence="6">
    <location>
        <begin position="12"/>
        <end position="44"/>
    </location>
</feature>
<evidence type="ECO:0000256" key="2">
    <source>
        <dbReference type="ARBA" id="ARBA00022475"/>
    </source>
</evidence>
<feature type="domain" description="ComEC/Rec2-related protein" evidence="8">
    <location>
        <begin position="10"/>
        <end position="99"/>
    </location>
</feature>
<dbReference type="InterPro" id="IPR004477">
    <property type="entry name" value="ComEC_N"/>
</dbReference>
<dbReference type="Pfam" id="PF03772">
    <property type="entry name" value="Competence"/>
    <property type="match status" value="1"/>
</dbReference>
<dbReference type="Proteomes" id="UP001157126">
    <property type="component" value="Unassembled WGS sequence"/>
</dbReference>
<evidence type="ECO:0000256" key="1">
    <source>
        <dbReference type="ARBA" id="ARBA00004651"/>
    </source>
</evidence>
<keyword evidence="5 6" id="KW-0472">Membrane</keyword>
<keyword evidence="10" id="KW-1185">Reference proteome</keyword>
<dbReference type="PANTHER" id="PTHR30619:SF1">
    <property type="entry name" value="RECOMBINATION PROTEIN 2"/>
    <property type="match status" value="1"/>
</dbReference>
<evidence type="ECO:0000259" key="8">
    <source>
        <dbReference type="Pfam" id="PF03772"/>
    </source>
</evidence>
<evidence type="ECO:0000259" key="7">
    <source>
        <dbReference type="Pfam" id="PF00753"/>
    </source>
</evidence>
<evidence type="ECO:0000256" key="5">
    <source>
        <dbReference type="ARBA" id="ARBA00023136"/>
    </source>
</evidence>
<evidence type="ECO:0008006" key="11">
    <source>
        <dbReference type="Google" id="ProtNLM"/>
    </source>
</evidence>
<keyword evidence="2" id="KW-1003">Cell membrane</keyword>
<feature type="domain" description="Metallo-beta-lactamase" evidence="7">
    <location>
        <begin position="154"/>
        <end position="256"/>
    </location>
</feature>
<dbReference type="InterPro" id="IPR001279">
    <property type="entry name" value="Metallo-B-lactamas"/>
</dbReference>
<comment type="subcellular location">
    <subcellularLocation>
        <location evidence="1">Cell membrane</location>
        <topology evidence="1">Multi-pass membrane protein</topology>
    </subcellularLocation>
</comment>